<dbReference type="PROSITE" id="PS00229">
    <property type="entry name" value="TAU_MAP_1"/>
    <property type="match status" value="1"/>
</dbReference>
<keyword evidence="2 7" id="KW-0963">Cytoplasm</keyword>
<evidence type="ECO:0000256" key="3">
    <source>
        <dbReference type="ARBA" id="ARBA00022553"/>
    </source>
</evidence>
<evidence type="ECO:0000256" key="5">
    <source>
        <dbReference type="ARBA" id="ARBA00022737"/>
    </source>
</evidence>
<accession>A0ABV0RXP5</accession>
<dbReference type="InterPro" id="IPR027324">
    <property type="entry name" value="MAP2/MAP4/Tau"/>
</dbReference>
<organism evidence="8 9">
    <name type="scientific">Xenoophorus captivus</name>
    <dbReference type="NCBI Taxonomy" id="1517983"/>
    <lineage>
        <taxon>Eukaryota</taxon>
        <taxon>Metazoa</taxon>
        <taxon>Chordata</taxon>
        <taxon>Craniata</taxon>
        <taxon>Vertebrata</taxon>
        <taxon>Euteleostomi</taxon>
        <taxon>Actinopterygii</taxon>
        <taxon>Neopterygii</taxon>
        <taxon>Teleostei</taxon>
        <taxon>Neoteleostei</taxon>
        <taxon>Acanthomorphata</taxon>
        <taxon>Ovalentaria</taxon>
        <taxon>Atherinomorphae</taxon>
        <taxon>Cyprinodontiformes</taxon>
        <taxon>Goodeidae</taxon>
        <taxon>Xenoophorus</taxon>
    </lineage>
</organism>
<sequence length="68" mass="7323">VQIQNKKIDLSHVTSKCGSLDNIHHRPGGGNVRIESVKLDFKDKAQAKVGSLENAHHIPGGGRIMVSV</sequence>
<comment type="subcellular location">
    <subcellularLocation>
        <location evidence="1 7">Cytoplasm</location>
        <location evidence="1 7">Cytoskeleton</location>
    </subcellularLocation>
</comment>
<keyword evidence="4 7" id="KW-0493">Microtubule</keyword>
<evidence type="ECO:0000256" key="1">
    <source>
        <dbReference type="ARBA" id="ARBA00004245"/>
    </source>
</evidence>
<keyword evidence="3" id="KW-0597">Phosphoprotein</keyword>
<dbReference type="PANTHER" id="PTHR11501:SF15">
    <property type="entry name" value="MICROTUBULE-ASSOCIATED PROTEIN 2"/>
    <property type="match status" value="1"/>
</dbReference>
<evidence type="ECO:0000313" key="9">
    <source>
        <dbReference type="Proteomes" id="UP001434883"/>
    </source>
</evidence>
<evidence type="ECO:0000256" key="6">
    <source>
        <dbReference type="ARBA" id="ARBA00023212"/>
    </source>
</evidence>
<dbReference type="Proteomes" id="UP001434883">
    <property type="component" value="Unassembled WGS sequence"/>
</dbReference>
<dbReference type="PROSITE" id="PS51491">
    <property type="entry name" value="TAU_MAP_2"/>
    <property type="match status" value="2"/>
</dbReference>
<proteinExistence type="predicted"/>
<dbReference type="EMBL" id="JAHRIN010060365">
    <property type="protein sequence ID" value="MEQ2212789.1"/>
    <property type="molecule type" value="Genomic_DNA"/>
</dbReference>
<evidence type="ECO:0000256" key="2">
    <source>
        <dbReference type="ARBA" id="ARBA00022490"/>
    </source>
</evidence>
<name>A0ABV0RXP5_9TELE</name>
<reference evidence="8 9" key="1">
    <citation type="submission" date="2021-06" db="EMBL/GenBank/DDBJ databases">
        <authorList>
            <person name="Palmer J.M."/>
        </authorList>
    </citation>
    <scope>NUCLEOTIDE SEQUENCE [LARGE SCALE GENOMIC DNA]</scope>
    <source>
        <strain evidence="8 9">XC_2019</strain>
        <tissue evidence="8">Muscle</tissue>
    </source>
</reference>
<dbReference type="PANTHER" id="PTHR11501">
    <property type="entry name" value="MICROTUBULE-ASSOCIATED PROTEIN"/>
    <property type="match status" value="1"/>
</dbReference>
<keyword evidence="6 7" id="KW-0206">Cytoskeleton</keyword>
<dbReference type="Pfam" id="PF00418">
    <property type="entry name" value="Tubulin-binding"/>
    <property type="match status" value="2"/>
</dbReference>
<protein>
    <recommendedName>
        <fullName evidence="7">Microtubule-associated protein</fullName>
    </recommendedName>
</protein>
<gene>
    <name evidence="8" type="primary">MAP4</name>
    <name evidence="8" type="ORF">XENOCAPTIV_005097</name>
</gene>
<feature type="non-terminal residue" evidence="8">
    <location>
        <position position="1"/>
    </location>
</feature>
<keyword evidence="9" id="KW-1185">Reference proteome</keyword>
<dbReference type="InterPro" id="IPR001084">
    <property type="entry name" value="MAP_tubulin-bd_rpt"/>
</dbReference>
<keyword evidence="5" id="KW-0677">Repeat</keyword>
<evidence type="ECO:0000313" key="8">
    <source>
        <dbReference type="EMBL" id="MEQ2212789.1"/>
    </source>
</evidence>
<comment type="caution">
    <text evidence="8">The sequence shown here is derived from an EMBL/GenBank/DDBJ whole genome shotgun (WGS) entry which is preliminary data.</text>
</comment>
<evidence type="ECO:0000256" key="7">
    <source>
        <dbReference type="RuleBase" id="RU000686"/>
    </source>
</evidence>
<evidence type="ECO:0000256" key="4">
    <source>
        <dbReference type="ARBA" id="ARBA00022701"/>
    </source>
</evidence>